<evidence type="ECO:0000313" key="3">
    <source>
        <dbReference type="EMBL" id="MBW8637390.1"/>
    </source>
</evidence>
<dbReference type="Pfam" id="PF04028">
    <property type="entry name" value="DUF374"/>
    <property type="match status" value="1"/>
</dbReference>
<evidence type="ECO:0000259" key="2">
    <source>
        <dbReference type="Pfam" id="PF04028"/>
    </source>
</evidence>
<reference evidence="3" key="1">
    <citation type="submission" date="2021-08" db="EMBL/GenBank/DDBJ databases">
        <title>Hoeflea bacterium WL0058 sp. nov., isolated from the sediment.</title>
        <authorList>
            <person name="Wang L."/>
            <person name="Zhang D."/>
        </authorList>
    </citation>
    <scope>NUCLEOTIDE SEQUENCE</scope>
    <source>
        <strain evidence="3">WL0058</strain>
    </source>
</reference>
<keyword evidence="1" id="KW-1133">Transmembrane helix</keyword>
<dbReference type="RefSeq" id="WP_220228098.1">
    <property type="nucleotide sequence ID" value="NZ_JAICBX010000002.1"/>
</dbReference>
<comment type="caution">
    <text evidence="3">The sequence shown here is derived from an EMBL/GenBank/DDBJ whole genome shotgun (WGS) entry which is preliminary data.</text>
</comment>
<keyword evidence="3" id="KW-0808">Transferase</keyword>
<protein>
    <submittedName>
        <fullName evidence="3">Lysophospholipid acyltransferase family protein</fullName>
    </submittedName>
</protein>
<keyword evidence="4" id="KW-1185">Reference proteome</keyword>
<dbReference type="GO" id="GO:0016746">
    <property type="term" value="F:acyltransferase activity"/>
    <property type="evidence" value="ECO:0007669"/>
    <property type="project" value="UniProtKB-KW"/>
</dbReference>
<evidence type="ECO:0000256" key="1">
    <source>
        <dbReference type="SAM" id="Phobius"/>
    </source>
</evidence>
<organism evidence="3 4">
    <name type="scientific">Flavimaribacter sediminis</name>
    <dbReference type="NCBI Taxonomy" id="2865987"/>
    <lineage>
        <taxon>Bacteria</taxon>
        <taxon>Pseudomonadati</taxon>
        <taxon>Pseudomonadota</taxon>
        <taxon>Alphaproteobacteria</taxon>
        <taxon>Hyphomicrobiales</taxon>
        <taxon>Rhizobiaceae</taxon>
        <taxon>Flavimaribacter</taxon>
    </lineage>
</organism>
<proteinExistence type="predicted"/>
<evidence type="ECO:0000313" key="4">
    <source>
        <dbReference type="Proteomes" id="UP001196509"/>
    </source>
</evidence>
<keyword evidence="1" id="KW-0472">Membrane</keyword>
<dbReference type="CDD" id="cd07983">
    <property type="entry name" value="LPLAT_DUF374-like"/>
    <property type="match status" value="1"/>
</dbReference>
<keyword evidence="3" id="KW-0012">Acyltransferase</keyword>
<dbReference type="Proteomes" id="UP001196509">
    <property type="component" value="Unassembled WGS sequence"/>
</dbReference>
<dbReference type="AlphaFoldDB" id="A0AAE2ZMU0"/>
<keyword evidence="1" id="KW-0812">Transmembrane</keyword>
<feature type="domain" description="DUF374" evidence="2">
    <location>
        <begin position="86"/>
        <end position="157"/>
    </location>
</feature>
<dbReference type="EMBL" id="JAICBX010000002">
    <property type="protein sequence ID" value="MBW8637390.1"/>
    <property type="molecule type" value="Genomic_DNA"/>
</dbReference>
<dbReference type="InterPro" id="IPR007172">
    <property type="entry name" value="DUF374"/>
</dbReference>
<feature type="transmembrane region" description="Helical" evidence="1">
    <location>
        <begin position="25"/>
        <end position="48"/>
    </location>
</feature>
<name>A0AAE2ZMU0_9HYPH</name>
<sequence>MSSGTRPPDGDVAHRRRKRRPLRGLLQSNVFLTIVSYSIHGVLTFIHWTNRFVPASDDFVKKSEGMRPGIFAMWHGQQYLIPYHRPKSEPVAALVSRSQDAEINARILELNGVKTVRGSGGRPSYFQNQKGGAQALRGLIRAIRDGYNITIIADISKSTPRQASEGIVMLAKLSGRPIFPIALATSNHYVFKKTWDKTTINLPFGRGCLKIGDPVYVPRNSSEEELQEFRKILTEEMNRVTSQAYEAVGVRE</sequence>
<dbReference type="SUPFAM" id="SSF69593">
    <property type="entry name" value="Glycerol-3-phosphate (1)-acyltransferase"/>
    <property type="match status" value="1"/>
</dbReference>
<gene>
    <name evidence="3" type="ORF">K1W69_09340</name>
</gene>
<accession>A0AAE2ZMU0</accession>